<keyword evidence="10" id="KW-1185">Reference proteome</keyword>
<gene>
    <name evidence="9" type="ORF">BegalDRAFT_0119</name>
</gene>
<reference evidence="9 10" key="1">
    <citation type="submission" date="2011-11" db="EMBL/GenBank/DDBJ databases">
        <title>Improved High-Quality Draft sequence of Beggiatoa alba B18lD.</title>
        <authorList>
            <consortium name="US DOE Joint Genome Institute"/>
            <person name="Lucas S."/>
            <person name="Han J."/>
            <person name="Lapidus A."/>
            <person name="Cheng J.-F."/>
            <person name="Goodwin L."/>
            <person name="Pitluck S."/>
            <person name="Peters L."/>
            <person name="Mikhailova N."/>
            <person name="Held B."/>
            <person name="Detter J.C."/>
            <person name="Han C."/>
            <person name="Tapia R."/>
            <person name="Land M."/>
            <person name="Hauser L."/>
            <person name="Kyrpides N."/>
            <person name="Ivanova N."/>
            <person name="Pagani I."/>
            <person name="Samuel K."/>
            <person name="Teske A."/>
            <person name="Mueller J."/>
            <person name="Woyke T."/>
        </authorList>
    </citation>
    <scope>NUCLEOTIDE SEQUENCE [LARGE SCALE GENOMIC DNA]</scope>
    <source>
        <strain evidence="9 10">B18LD</strain>
    </source>
</reference>
<evidence type="ECO:0000256" key="1">
    <source>
        <dbReference type="ARBA" id="ARBA00004141"/>
    </source>
</evidence>
<evidence type="ECO:0000256" key="4">
    <source>
        <dbReference type="ARBA" id="ARBA00022692"/>
    </source>
</evidence>
<dbReference type="InterPro" id="IPR001173">
    <property type="entry name" value="Glyco_trans_2-like"/>
</dbReference>
<dbReference type="Pfam" id="PF00535">
    <property type="entry name" value="Glycos_transf_2"/>
    <property type="match status" value="1"/>
</dbReference>
<feature type="transmembrane region" description="Helical" evidence="7">
    <location>
        <begin position="227"/>
        <end position="250"/>
    </location>
</feature>
<evidence type="ECO:0000256" key="6">
    <source>
        <dbReference type="ARBA" id="ARBA00023136"/>
    </source>
</evidence>
<name>I3CBQ0_9GAMM</name>
<keyword evidence="3 9" id="KW-0808">Transferase</keyword>
<dbReference type="STRING" id="395493.BegalDRAFT_0119"/>
<evidence type="ECO:0000256" key="5">
    <source>
        <dbReference type="ARBA" id="ARBA00022989"/>
    </source>
</evidence>
<dbReference type="CDD" id="cd04187">
    <property type="entry name" value="DPM1_like_bac"/>
    <property type="match status" value="1"/>
</dbReference>
<sequence>MKKITLVIPVFNEALAIDKHLPIIVESLTHQPHIDWHILIVDDGSTDATVTTLQVLQPTYPHLSVLCLNRNFGKEAAIYAGLQHSRHADAVIVMDSDLQHPPELIPQMVQLWTQGLQVVEGYKVERGQETWFSRWLANSFYFIFSLLSNLELKNHSDFKLLDKTVVHTYCDLPERNRFFRGMVQWMGFTSAQLPFTVPARQHGTSTWSRLKLLKYSFTAIMAFSSTLLYLVTFLGVLSFCVGLLISGIALYKKFMGSAIGGFTTVILLIFFMSSILMIALGLIGVYIAKIYDEVKCRPHYLINWRKSTMQNQQHDDAL</sequence>
<keyword evidence="4 7" id="KW-0812">Transmembrane</keyword>
<dbReference type="HOGENOM" id="CLU_033536_0_1_6"/>
<dbReference type="AlphaFoldDB" id="I3CBQ0"/>
<dbReference type="Proteomes" id="UP000005744">
    <property type="component" value="Unassembled WGS sequence"/>
</dbReference>
<proteinExistence type="predicted"/>
<feature type="domain" description="Glycosyltransferase 2-like" evidence="8">
    <location>
        <begin position="6"/>
        <end position="146"/>
    </location>
</feature>
<dbReference type="eggNOG" id="COG1215">
    <property type="taxonomic scope" value="Bacteria"/>
</dbReference>
<keyword evidence="6 7" id="KW-0472">Membrane</keyword>
<dbReference type="GO" id="GO:0005886">
    <property type="term" value="C:plasma membrane"/>
    <property type="evidence" value="ECO:0007669"/>
    <property type="project" value="TreeGrafter"/>
</dbReference>
<dbReference type="SUPFAM" id="SSF53448">
    <property type="entry name" value="Nucleotide-diphospho-sugar transferases"/>
    <property type="match status" value="1"/>
</dbReference>
<dbReference type="InterPro" id="IPR029044">
    <property type="entry name" value="Nucleotide-diphossugar_trans"/>
</dbReference>
<comment type="subcellular location">
    <subcellularLocation>
        <location evidence="1">Membrane</location>
        <topology evidence="1">Multi-pass membrane protein</topology>
    </subcellularLocation>
</comment>
<dbReference type="PANTHER" id="PTHR48090:SF1">
    <property type="entry name" value="PROPHAGE BACTOPRENOL GLUCOSYL TRANSFERASE HOMOLOG"/>
    <property type="match status" value="1"/>
</dbReference>
<evidence type="ECO:0000256" key="2">
    <source>
        <dbReference type="ARBA" id="ARBA00022676"/>
    </source>
</evidence>
<dbReference type="OrthoDB" id="9811884at2"/>
<dbReference type="Gene3D" id="3.90.550.10">
    <property type="entry name" value="Spore Coat Polysaccharide Biosynthesis Protein SpsA, Chain A"/>
    <property type="match status" value="1"/>
</dbReference>
<dbReference type="PANTHER" id="PTHR48090">
    <property type="entry name" value="UNDECAPRENYL-PHOSPHATE 4-DEOXY-4-FORMAMIDO-L-ARABINOSE TRANSFERASE-RELATED"/>
    <property type="match status" value="1"/>
</dbReference>
<protein>
    <submittedName>
        <fullName evidence="9">Glycosyl transferase</fullName>
    </submittedName>
</protein>
<keyword evidence="2" id="KW-0328">Glycosyltransferase</keyword>
<keyword evidence="5 7" id="KW-1133">Transmembrane helix</keyword>
<evidence type="ECO:0000256" key="7">
    <source>
        <dbReference type="SAM" id="Phobius"/>
    </source>
</evidence>
<evidence type="ECO:0000256" key="3">
    <source>
        <dbReference type="ARBA" id="ARBA00022679"/>
    </source>
</evidence>
<dbReference type="EMBL" id="JH600070">
    <property type="protein sequence ID" value="EIJ41043.1"/>
    <property type="molecule type" value="Genomic_DNA"/>
</dbReference>
<organism evidence="9 10">
    <name type="scientific">Beggiatoa alba B18LD</name>
    <dbReference type="NCBI Taxonomy" id="395493"/>
    <lineage>
        <taxon>Bacteria</taxon>
        <taxon>Pseudomonadati</taxon>
        <taxon>Pseudomonadota</taxon>
        <taxon>Gammaproteobacteria</taxon>
        <taxon>Thiotrichales</taxon>
        <taxon>Thiotrichaceae</taxon>
        <taxon>Beggiatoa</taxon>
    </lineage>
</organism>
<dbReference type="GO" id="GO:0016757">
    <property type="term" value="F:glycosyltransferase activity"/>
    <property type="evidence" value="ECO:0007669"/>
    <property type="project" value="UniProtKB-KW"/>
</dbReference>
<evidence type="ECO:0000313" key="10">
    <source>
        <dbReference type="Proteomes" id="UP000005744"/>
    </source>
</evidence>
<accession>I3CBQ0</accession>
<dbReference type="InterPro" id="IPR050256">
    <property type="entry name" value="Glycosyltransferase_2"/>
</dbReference>
<evidence type="ECO:0000313" key="9">
    <source>
        <dbReference type="EMBL" id="EIJ41043.1"/>
    </source>
</evidence>
<feature type="transmembrane region" description="Helical" evidence="7">
    <location>
        <begin position="262"/>
        <end position="288"/>
    </location>
</feature>
<dbReference type="RefSeq" id="WP_002682621.1">
    <property type="nucleotide sequence ID" value="NZ_JH600070.1"/>
</dbReference>
<evidence type="ECO:0000259" key="8">
    <source>
        <dbReference type="Pfam" id="PF00535"/>
    </source>
</evidence>